<comment type="similarity">
    <text evidence="2">Belongs to the EamA transporter family.</text>
</comment>
<feature type="transmembrane region" description="Helical" evidence="6">
    <location>
        <begin position="188"/>
        <end position="206"/>
    </location>
</feature>
<evidence type="ECO:0000256" key="1">
    <source>
        <dbReference type="ARBA" id="ARBA00004141"/>
    </source>
</evidence>
<organism evidence="8 9">
    <name type="scientific">Candidatus Woesebacteria bacterium RIFCSPHIGHO2_01_FULL_41_10</name>
    <dbReference type="NCBI Taxonomy" id="1802500"/>
    <lineage>
        <taxon>Bacteria</taxon>
        <taxon>Candidatus Woeseibacteriota</taxon>
    </lineage>
</organism>
<dbReference type="Proteomes" id="UP000177263">
    <property type="component" value="Unassembled WGS sequence"/>
</dbReference>
<dbReference type="Pfam" id="PF00892">
    <property type="entry name" value="EamA"/>
    <property type="match status" value="2"/>
</dbReference>
<name>A0A1F7YP35_9BACT</name>
<evidence type="ECO:0000313" key="9">
    <source>
        <dbReference type="Proteomes" id="UP000177263"/>
    </source>
</evidence>
<feature type="transmembrane region" description="Helical" evidence="6">
    <location>
        <begin position="99"/>
        <end position="116"/>
    </location>
</feature>
<evidence type="ECO:0000256" key="5">
    <source>
        <dbReference type="ARBA" id="ARBA00023136"/>
    </source>
</evidence>
<feature type="transmembrane region" description="Helical" evidence="6">
    <location>
        <begin position="66"/>
        <end position="87"/>
    </location>
</feature>
<evidence type="ECO:0000256" key="3">
    <source>
        <dbReference type="ARBA" id="ARBA00022692"/>
    </source>
</evidence>
<feature type="transmembrane region" description="Helical" evidence="6">
    <location>
        <begin position="35"/>
        <end position="54"/>
    </location>
</feature>
<gene>
    <name evidence="8" type="ORF">A2801_01970</name>
</gene>
<dbReference type="SUPFAM" id="SSF103481">
    <property type="entry name" value="Multidrug resistance efflux transporter EmrE"/>
    <property type="match status" value="2"/>
</dbReference>
<dbReference type="InterPro" id="IPR050638">
    <property type="entry name" value="AA-Vitamin_Transporters"/>
</dbReference>
<dbReference type="InterPro" id="IPR000620">
    <property type="entry name" value="EamA_dom"/>
</dbReference>
<feature type="transmembrane region" description="Helical" evidence="6">
    <location>
        <begin position="7"/>
        <end position="29"/>
    </location>
</feature>
<evidence type="ECO:0000256" key="2">
    <source>
        <dbReference type="ARBA" id="ARBA00007362"/>
    </source>
</evidence>
<comment type="subcellular location">
    <subcellularLocation>
        <location evidence="1">Membrane</location>
        <topology evidence="1">Multi-pass membrane protein</topology>
    </subcellularLocation>
</comment>
<comment type="caution">
    <text evidence="8">The sequence shown here is derived from an EMBL/GenBank/DDBJ whole genome shotgun (WGS) entry which is preliminary data.</text>
</comment>
<feature type="transmembrane region" description="Helical" evidence="6">
    <location>
        <begin position="221"/>
        <end position="240"/>
    </location>
</feature>
<feature type="domain" description="EamA" evidence="7">
    <location>
        <begin position="153"/>
        <end position="291"/>
    </location>
</feature>
<feature type="domain" description="EamA" evidence="7">
    <location>
        <begin position="6"/>
        <end position="139"/>
    </location>
</feature>
<accession>A0A1F7YP35</accession>
<dbReference type="GO" id="GO:0016020">
    <property type="term" value="C:membrane"/>
    <property type="evidence" value="ECO:0007669"/>
    <property type="project" value="UniProtKB-SubCell"/>
</dbReference>
<evidence type="ECO:0000256" key="4">
    <source>
        <dbReference type="ARBA" id="ARBA00022989"/>
    </source>
</evidence>
<feature type="transmembrane region" description="Helical" evidence="6">
    <location>
        <begin position="156"/>
        <end position="176"/>
    </location>
</feature>
<dbReference type="PANTHER" id="PTHR32322:SF2">
    <property type="entry name" value="EAMA DOMAIN-CONTAINING PROTEIN"/>
    <property type="match status" value="1"/>
</dbReference>
<feature type="transmembrane region" description="Helical" evidence="6">
    <location>
        <begin position="277"/>
        <end position="295"/>
    </location>
</feature>
<evidence type="ECO:0000259" key="7">
    <source>
        <dbReference type="Pfam" id="PF00892"/>
    </source>
</evidence>
<dbReference type="PANTHER" id="PTHR32322">
    <property type="entry name" value="INNER MEMBRANE TRANSPORTER"/>
    <property type="match status" value="1"/>
</dbReference>
<dbReference type="EMBL" id="MGGM01000020">
    <property type="protein sequence ID" value="OGM29052.1"/>
    <property type="molecule type" value="Genomic_DNA"/>
</dbReference>
<proteinExistence type="inferred from homology"/>
<dbReference type="AlphaFoldDB" id="A0A1F7YP35"/>
<feature type="non-terminal residue" evidence="8">
    <location>
        <position position="1"/>
    </location>
</feature>
<evidence type="ECO:0000313" key="8">
    <source>
        <dbReference type="EMBL" id="OGM29052.1"/>
    </source>
</evidence>
<feature type="transmembrane region" description="Helical" evidence="6">
    <location>
        <begin position="128"/>
        <end position="150"/>
    </location>
</feature>
<keyword evidence="3 6" id="KW-0812">Transmembrane</keyword>
<keyword evidence="5 6" id="KW-0472">Membrane</keyword>
<evidence type="ECO:0000256" key="6">
    <source>
        <dbReference type="SAM" id="Phobius"/>
    </source>
</evidence>
<protein>
    <recommendedName>
        <fullName evidence="7">EamA domain-containing protein</fullName>
    </recommendedName>
</protein>
<sequence>AKSRKKAYFYLIIIVLIWSAAASVVKLTLRGFDPFVFLTYRFLISAAIAVPILVLTKIQWSRVRKYLPAIILYSLLATTFSLGALFIGLDRSTVLDLNLLATLGPLLIAFGGAKLFHDKITHREKVGISIAVCGTLFALFVPLLISQASFRLTGNIFLVIHLITDVSAILLVKRLVRKNLSAISISSIAFIVGALTTGAITFYVYGWDFVINQIITAAPRYHAGVFYMALLSGTVAYYLLIQAEKSLEVSEAGLFGYLNPVFATIIAVTWLGESITLPFIIGAVIIGFGVFHAEYKHPRNRHLKKLH</sequence>
<dbReference type="STRING" id="1802500.A2801_01970"/>
<feature type="transmembrane region" description="Helical" evidence="6">
    <location>
        <begin position="252"/>
        <end position="271"/>
    </location>
</feature>
<keyword evidence="4 6" id="KW-1133">Transmembrane helix</keyword>
<reference evidence="8 9" key="1">
    <citation type="journal article" date="2016" name="Nat. Commun.">
        <title>Thousands of microbial genomes shed light on interconnected biogeochemical processes in an aquifer system.</title>
        <authorList>
            <person name="Anantharaman K."/>
            <person name="Brown C.T."/>
            <person name="Hug L.A."/>
            <person name="Sharon I."/>
            <person name="Castelle C.J."/>
            <person name="Probst A.J."/>
            <person name="Thomas B.C."/>
            <person name="Singh A."/>
            <person name="Wilkins M.J."/>
            <person name="Karaoz U."/>
            <person name="Brodie E.L."/>
            <person name="Williams K.H."/>
            <person name="Hubbard S.S."/>
            <person name="Banfield J.F."/>
        </authorList>
    </citation>
    <scope>NUCLEOTIDE SEQUENCE [LARGE SCALE GENOMIC DNA]</scope>
</reference>
<dbReference type="InterPro" id="IPR037185">
    <property type="entry name" value="EmrE-like"/>
</dbReference>